<evidence type="ECO:0000313" key="1">
    <source>
        <dbReference type="EMBL" id="RBM03964.1"/>
    </source>
</evidence>
<name>A0A365YPS8_9MICC</name>
<dbReference type="Proteomes" id="UP000252167">
    <property type="component" value="Unassembled WGS sequence"/>
</dbReference>
<proteinExistence type="predicted"/>
<evidence type="ECO:0000313" key="2">
    <source>
        <dbReference type="Proteomes" id="UP000252167"/>
    </source>
</evidence>
<dbReference type="EMBL" id="POAF01000001">
    <property type="protein sequence ID" value="RBM03964.1"/>
    <property type="molecule type" value="Genomic_DNA"/>
</dbReference>
<gene>
    <name evidence="1" type="ORF">C1H84_01280</name>
</gene>
<keyword evidence="2" id="KW-1185">Reference proteome</keyword>
<accession>A0A365YPS8</accession>
<comment type="caution">
    <text evidence="1">The sequence shown here is derived from an EMBL/GenBank/DDBJ whole genome shotgun (WGS) entry which is preliminary data.</text>
</comment>
<protein>
    <submittedName>
        <fullName evidence="1">Uncharacterized protein</fullName>
    </submittedName>
</protein>
<sequence length="150" mass="14595">MFSDADAGAGLAATGALATGVGFADGPGFGAGFAAGFCSGFAAGLAAAGFGAGLAGAFAAGFGAGLAAGFTGGLEAIFPWASNDSETLSVFGPEIPVLAIRSSTSRMLPIAPVNGSEATSSLPCLEFSTRRRSRSAARREIIAARAAISR</sequence>
<organism evidence="1 2">
    <name type="scientific">Glutamicibacter soli</name>
    <dbReference type="NCBI Taxonomy" id="453836"/>
    <lineage>
        <taxon>Bacteria</taxon>
        <taxon>Bacillati</taxon>
        <taxon>Actinomycetota</taxon>
        <taxon>Actinomycetes</taxon>
        <taxon>Micrococcales</taxon>
        <taxon>Micrococcaceae</taxon>
        <taxon>Glutamicibacter</taxon>
    </lineage>
</organism>
<reference evidence="1 2" key="1">
    <citation type="submission" date="2018-01" db="EMBL/GenBank/DDBJ databases">
        <title>Glutamicibacter soli strain NHPC-3 Whole genome sequence and assembly.</title>
        <authorList>
            <person name="Choudhury P."/>
            <person name="Gupta D."/>
            <person name="Sengupta K."/>
            <person name="Jawed A."/>
            <person name="Sultana N."/>
            <person name="Saha P."/>
        </authorList>
    </citation>
    <scope>NUCLEOTIDE SEQUENCE [LARGE SCALE GENOMIC DNA]</scope>
    <source>
        <strain evidence="1 2">NHPC-3</strain>
    </source>
</reference>
<dbReference type="AlphaFoldDB" id="A0A365YPS8"/>